<dbReference type="CDD" id="cd00483">
    <property type="entry name" value="HPPK"/>
    <property type="match status" value="1"/>
</dbReference>
<dbReference type="AlphaFoldDB" id="A0AAW6TYI6"/>
<dbReference type="InterPro" id="IPR031314">
    <property type="entry name" value="DNK_dom"/>
</dbReference>
<dbReference type="Pfam" id="PF01288">
    <property type="entry name" value="HPPK"/>
    <property type="match status" value="1"/>
</dbReference>
<dbReference type="Pfam" id="PF01712">
    <property type="entry name" value="dNK"/>
    <property type="match status" value="1"/>
</dbReference>
<name>A0AAW6TYI6_9BACT</name>
<evidence type="ECO:0000256" key="11">
    <source>
        <dbReference type="ARBA" id="ARBA00029766"/>
    </source>
</evidence>
<dbReference type="NCBIfam" id="TIGR01498">
    <property type="entry name" value="folK"/>
    <property type="match status" value="1"/>
</dbReference>
<keyword evidence="8" id="KW-0067">ATP-binding</keyword>
<evidence type="ECO:0000256" key="9">
    <source>
        <dbReference type="ARBA" id="ARBA00022909"/>
    </source>
</evidence>
<dbReference type="GO" id="GO:0005524">
    <property type="term" value="F:ATP binding"/>
    <property type="evidence" value="ECO:0007669"/>
    <property type="project" value="UniProtKB-KW"/>
</dbReference>
<dbReference type="EMBL" id="JASCXX010000022">
    <property type="protein sequence ID" value="MDI6450587.1"/>
    <property type="molecule type" value="Genomic_DNA"/>
</dbReference>
<organism evidence="14 15">
    <name type="scientific">Anaerobaca lacustris</name>
    <dbReference type="NCBI Taxonomy" id="3044600"/>
    <lineage>
        <taxon>Bacteria</taxon>
        <taxon>Pseudomonadati</taxon>
        <taxon>Planctomycetota</taxon>
        <taxon>Phycisphaerae</taxon>
        <taxon>Sedimentisphaerales</taxon>
        <taxon>Anaerobacaceae</taxon>
        <taxon>Anaerobaca</taxon>
    </lineage>
</organism>
<sequence length="369" mass="41315">MAERIAAYIGLGSNLGDRRRTIREALAALDRHPDIKVARVSDIKETAPLGQASEPYYLNGVAEVHTTLAPEGLLSVLMATEDVLGRTRRGRWGPRTIDLDLLLFGGQIVRLPHLIVPHPQMHLRSFVLDGLCQLDGQIVHPLFHEPVCELARRLGGGSFALDPAGPQLVSVAGPIGVGKTTLVKRLAAALDGQVLLEPYDTNPFLARVYAGQKDLALDSQLYFLLHRADQLRPEALSQESVSLTDYVFQKELIYARRLLDAEQLELYERVYEVFARTVKAPALVIYLTDSPERCLERIHRRNRPYEQQIALDFLEALHQDYERLSEGWRTCPLIRLFASNVGIDDEAAIEHVALQVKAYVAEREHVTVA</sequence>
<dbReference type="GO" id="GO:0003848">
    <property type="term" value="F:2-amino-4-hydroxy-6-hydroxymethyldihydropteridine diphosphokinase activity"/>
    <property type="evidence" value="ECO:0007669"/>
    <property type="project" value="UniProtKB-EC"/>
</dbReference>
<comment type="pathway">
    <text evidence="1">Cofactor biosynthesis; tetrahydrofolate biosynthesis; 2-amino-4-hydroxy-6-hydroxymethyl-7,8-dihydropteridine diphosphate from 7,8-dihydroneopterin triphosphate: step 4/4.</text>
</comment>
<keyword evidence="5 14" id="KW-0808">Transferase</keyword>
<evidence type="ECO:0000313" key="15">
    <source>
        <dbReference type="Proteomes" id="UP001431776"/>
    </source>
</evidence>
<evidence type="ECO:0000313" key="14">
    <source>
        <dbReference type="EMBL" id="MDI6450587.1"/>
    </source>
</evidence>
<dbReference type="InterPro" id="IPR000550">
    <property type="entry name" value="Hppk"/>
</dbReference>
<comment type="caution">
    <text evidence="14">The sequence shown here is derived from an EMBL/GenBank/DDBJ whole genome shotgun (WGS) entry which is preliminary data.</text>
</comment>
<dbReference type="Gene3D" id="3.40.50.300">
    <property type="entry name" value="P-loop containing nucleotide triphosphate hydrolases"/>
    <property type="match status" value="1"/>
</dbReference>
<evidence type="ECO:0000256" key="8">
    <source>
        <dbReference type="ARBA" id="ARBA00022840"/>
    </source>
</evidence>
<dbReference type="InterPro" id="IPR035907">
    <property type="entry name" value="Hppk_sf"/>
</dbReference>
<evidence type="ECO:0000256" key="10">
    <source>
        <dbReference type="ARBA" id="ARBA00029409"/>
    </source>
</evidence>
<dbReference type="SUPFAM" id="SSF52540">
    <property type="entry name" value="P-loop containing nucleoside triphosphate hydrolases"/>
    <property type="match status" value="1"/>
</dbReference>
<evidence type="ECO:0000259" key="13">
    <source>
        <dbReference type="PROSITE" id="PS00794"/>
    </source>
</evidence>
<evidence type="ECO:0000256" key="7">
    <source>
        <dbReference type="ARBA" id="ARBA00022777"/>
    </source>
</evidence>
<evidence type="ECO:0000256" key="6">
    <source>
        <dbReference type="ARBA" id="ARBA00022741"/>
    </source>
</evidence>
<comment type="function">
    <text evidence="10">Catalyzes the transfer of pyrophosphate from adenosine triphosphate (ATP) to 6-hydroxymethyl-7,8-dihydropterin, an enzymatic step in folate biosynthesis pathway.</text>
</comment>
<dbReference type="PANTHER" id="PTHR43071:SF1">
    <property type="entry name" value="2-AMINO-4-HYDROXY-6-HYDROXYMETHYLDIHYDROPTERIDINE PYROPHOSPHOKINASE"/>
    <property type="match status" value="1"/>
</dbReference>
<dbReference type="RefSeq" id="WP_349245997.1">
    <property type="nucleotide sequence ID" value="NZ_JASCXX010000022.1"/>
</dbReference>
<evidence type="ECO:0000256" key="1">
    <source>
        <dbReference type="ARBA" id="ARBA00005051"/>
    </source>
</evidence>
<proteinExistence type="inferred from homology"/>
<comment type="similarity">
    <text evidence="2">Belongs to the HPPK family.</text>
</comment>
<evidence type="ECO:0000256" key="5">
    <source>
        <dbReference type="ARBA" id="ARBA00022679"/>
    </source>
</evidence>
<evidence type="ECO:0000256" key="2">
    <source>
        <dbReference type="ARBA" id="ARBA00005810"/>
    </source>
</evidence>
<dbReference type="EC" id="2.7.6.3" evidence="3"/>
<reference evidence="14" key="1">
    <citation type="submission" date="2023-05" db="EMBL/GenBank/DDBJ databases">
        <title>Anaerotaeda fermentans gen. nov., sp. nov., a novel anaerobic planctomycete of the new family within the order Sedimentisphaerales isolated from Taman Peninsula, Russia.</title>
        <authorList>
            <person name="Khomyakova M.A."/>
            <person name="Merkel A.Y."/>
            <person name="Slobodkin A.I."/>
        </authorList>
    </citation>
    <scope>NUCLEOTIDE SEQUENCE</scope>
    <source>
        <strain evidence="14">M17dextr</strain>
    </source>
</reference>
<dbReference type="SUPFAM" id="SSF55083">
    <property type="entry name" value="6-hydroxymethyl-7,8-dihydropterin pyrophosphokinase, HPPK"/>
    <property type="match status" value="1"/>
</dbReference>
<keyword evidence="7" id="KW-0418">Kinase</keyword>
<accession>A0AAW6TYI6</accession>
<dbReference type="Gene3D" id="3.30.70.560">
    <property type="entry name" value="7,8-Dihydro-6-hydroxymethylpterin-pyrophosphokinase HPPK"/>
    <property type="match status" value="1"/>
</dbReference>
<keyword evidence="15" id="KW-1185">Reference proteome</keyword>
<dbReference type="GO" id="GO:0016301">
    <property type="term" value="F:kinase activity"/>
    <property type="evidence" value="ECO:0007669"/>
    <property type="project" value="UniProtKB-KW"/>
</dbReference>
<dbReference type="GO" id="GO:0046656">
    <property type="term" value="P:folic acid biosynthetic process"/>
    <property type="evidence" value="ECO:0007669"/>
    <property type="project" value="UniProtKB-KW"/>
</dbReference>
<evidence type="ECO:0000256" key="3">
    <source>
        <dbReference type="ARBA" id="ARBA00013253"/>
    </source>
</evidence>
<dbReference type="Proteomes" id="UP001431776">
    <property type="component" value="Unassembled WGS sequence"/>
</dbReference>
<dbReference type="PANTHER" id="PTHR43071">
    <property type="entry name" value="2-AMINO-4-HYDROXY-6-HYDROXYMETHYLDIHYDROPTERIDINE PYROPHOSPHOKINASE"/>
    <property type="match status" value="1"/>
</dbReference>
<dbReference type="PROSITE" id="PS00794">
    <property type="entry name" value="HPPK"/>
    <property type="match status" value="1"/>
</dbReference>
<protein>
    <recommendedName>
        <fullName evidence="4">2-amino-4-hydroxy-6-hydroxymethyldihydropteridine pyrophosphokinase</fullName>
        <ecNumber evidence="3">2.7.6.3</ecNumber>
    </recommendedName>
    <alternativeName>
        <fullName evidence="11">6-hydroxymethyl-7,8-dihydropterin pyrophosphokinase</fullName>
    </alternativeName>
    <alternativeName>
        <fullName evidence="12">7,8-dihydro-6-hydroxymethylpterin-pyrophosphokinase</fullName>
    </alternativeName>
</protein>
<feature type="domain" description="7,8-dihydro-6-hydroxymethylpterin-pyrophosphokinase" evidence="13">
    <location>
        <begin position="91"/>
        <end position="102"/>
    </location>
</feature>
<keyword evidence="6" id="KW-0547">Nucleotide-binding</keyword>
<evidence type="ECO:0000256" key="4">
    <source>
        <dbReference type="ARBA" id="ARBA00016218"/>
    </source>
</evidence>
<gene>
    <name evidence="14" type="primary">folK</name>
    <name evidence="14" type="ORF">QJ522_16135</name>
</gene>
<evidence type="ECO:0000256" key="12">
    <source>
        <dbReference type="ARBA" id="ARBA00033413"/>
    </source>
</evidence>
<keyword evidence="9" id="KW-0289">Folate biosynthesis</keyword>
<dbReference type="InterPro" id="IPR027417">
    <property type="entry name" value="P-loop_NTPase"/>
</dbReference>